<keyword evidence="1" id="KW-0812">Transmembrane</keyword>
<reference evidence="2 3" key="1">
    <citation type="journal article" date="2014" name="Int. J. Syst. Evol. Microbiol.">
        <title>Complete genome sequence of Corynebacterium casei LMG S-19264T (=DSM 44701T), isolated from a smear-ripened cheese.</title>
        <authorList>
            <consortium name="US DOE Joint Genome Institute (JGI-PGF)"/>
            <person name="Walter F."/>
            <person name="Albersmeier A."/>
            <person name="Kalinowski J."/>
            <person name="Ruckert C."/>
        </authorList>
    </citation>
    <scope>NUCLEOTIDE SEQUENCE [LARGE SCALE GENOMIC DNA]</scope>
    <source>
        <strain evidence="2 3">KCTC 23968</strain>
    </source>
</reference>
<dbReference type="Proteomes" id="UP000600865">
    <property type="component" value="Unassembled WGS sequence"/>
</dbReference>
<dbReference type="EMBL" id="BMYV01000001">
    <property type="protein sequence ID" value="GGX63482.1"/>
    <property type="molecule type" value="Genomic_DNA"/>
</dbReference>
<feature type="transmembrane region" description="Helical" evidence="1">
    <location>
        <begin position="68"/>
        <end position="96"/>
    </location>
</feature>
<evidence type="ECO:0000313" key="2">
    <source>
        <dbReference type="EMBL" id="GGX63482.1"/>
    </source>
</evidence>
<keyword evidence="3" id="KW-1185">Reference proteome</keyword>
<keyword evidence="1" id="KW-1133">Transmembrane helix</keyword>
<accession>A0A918KHH2</accession>
<evidence type="ECO:0000256" key="1">
    <source>
        <dbReference type="SAM" id="Phobius"/>
    </source>
</evidence>
<proteinExistence type="predicted"/>
<comment type="caution">
    <text evidence="2">The sequence shown here is derived from an EMBL/GenBank/DDBJ whole genome shotgun (WGS) entry which is preliminary data.</text>
</comment>
<feature type="transmembrane region" description="Helical" evidence="1">
    <location>
        <begin position="38"/>
        <end position="61"/>
    </location>
</feature>
<organism evidence="2 3">
    <name type="scientific">Litorimonas cladophorae</name>
    <dbReference type="NCBI Taxonomy" id="1220491"/>
    <lineage>
        <taxon>Bacteria</taxon>
        <taxon>Pseudomonadati</taxon>
        <taxon>Pseudomonadota</taxon>
        <taxon>Alphaproteobacteria</taxon>
        <taxon>Maricaulales</taxon>
        <taxon>Robiginitomaculaceae</taxon>
    </lineage>
</organism>
<protein>
    <submittedName>
        <fullName evidence="2">Uncharacterized protein</fullName>
    </submittedName>
</protein>
<dbReference type="AlphaFoldDB" id="A0A918KHH2"/>
<evidence type="ECO:0000313" key="3">
    <source>
        <dbReference type="Proteomes" id="UP000600865"/>
    </source>
</evidence>
<keyword evidence="1" id="KW-0472">Membrane</keyword>
<gene>
    <name evidence="2" type="ORF">GCM10011309_11840</name>
</gene>
<name>A0A918KHH2_9PROT</name>
<sequence>MRIIKLILLSLLILMSLAAGVAKIMQTPQEIAFFEAVNMSLGLLIPFGIVQILGAALALLARTRKIGLMIMAAGFVASAVMILVGGNIGFGIVSLFPAGLSAWLALTPTEPVSDI</sequence>
<dbReference type="RefSeq" id="WP_189582668.1">
    <property type="nucleotide sequence ID" value="NZ_BMYV01000001.1"/>
</dbReference>